<dbReference type="InterPro" id="IPR013766">
    <property type="entry name" value="Thioredoxin_domain"/>
</dbReference>
<evidence type="ECO:0000256" key="2">
    <source>
        <dbReference type="ARBA" id="ARBA00004319"/>
    </source>
</evidence>
<keyword evidence="9" id="KW-0413">Isomerase</keyword>
<evidence type="ECO:0000256" key="13">
    <source>
        <dbReference type="SAM" id="SignalP"/>
    </source>
</evidence>
<feature type="signal peptide" evidence="13">
    <location>
        <begin position="1"/>
        <end position="21"/>
    </location>
</feature>
<keyword evidence="5 13" id="KW-0732">Signal</keyword>
<dbReference type="Pfam" id="PF00085">
    <property type="entry name" value="Thioredoxin"/>
    <property type="match status" value="2"/>
</dbReference>
<keyword evidence="7" id="KW-0256">Endoplasmic reticulum</keyword>
<dbReference type="FunFam" id="3.40.30.10:FF:000050">
    <property type="entry name" value="protein disulfide-isomerase A6 isoform X1"/>
    <property type="match status" value="1"/>
</dbReference>
<dbReference type="Gene3D" id="3.40.30.10">
    <property type="entry name" value="Glutaredoxin"/>
    <property type="match status" value="3"/>
</dbReference>
<evidence type="ECO:0000256" key="10">
    <source>
        <dbReference type="ARBA" id="ARBA00023284"/>
    </source>
</evidence>
<reference evidence="15" key="1">
    <citation type="journal article" date="2019" name="BMC Genomics">
        <title>A new reference genome for Sorghum bicolor reveals high levels of sequence similarity between sweet and grain genotypes: implications for the genetics of sugar metabolism.</title>
        <authorList>
            <person name="Cooper E.A."/>
            <person name="Brenton Z.W."/>
            <person name="Flinn B.S."/>
            <person name="Jenkins J."/>
            <person name="Shu S."/>
            <person name="Flowers D."/>
            <person name="Luo F."/>
            <person name="Wang Y."/>
            <person name="Xia P."/>
            <person name="Barry K."/>
            <person name="Daum C."/>
            <person name="Lipzen A."/>
            <person name="Yoshinaga Y."/>
            <person name="Schmutz J."/>
            <person name="Saski C."/>
            <person name="Vermerris W."/>
            <person name="Kresovich S."/>
        </authorList>
    </citation>
    <scope>NUCLEOTIDE SEQUENCE</scope>
</reference>
<accession>A0A921RS77</accession>
<comment type="catalytic activity">
    <reaction evidence="1">
        <text>Catalyzes the rearrangement of -S-S- bonds in proteins.</text>
        <dbReference type="EC" id="5.3.4.1"/>
    </reaction>
</comment>
<dbReference type="InterPro" id="IPR017937">
    <property type="entry name" value="Thioredoxin_CS"/>
</dbReference>
<feature type="region of interest" description="Disordered" evidence="12">
    <location>
        <begin position="140"/>
        <end position="165"/>
    </location>
</feature>
<dbReference type="InterPro" id="IPR005788">
    <property type="entry name" value="PDI_thioredoxin-like_dom"/>
</dbReference>
<evidence type="ECO:0000256" key="5">
    <source>
        <dbReference type="ARBA" id="ARBA00022729"/>
    </source>
</evidence>
<keyword evidence="10" id="KW-0676">Redox-active center</keyword>
<dbReference type="GO" id="GO:0005788">
    <property type="term" value="C:endoplasmic reticulum lumen"/>
    <property type="evidence" value="ECO:0007669"/>
    <property type="project" value="UniProtKB-SubCell"/>
</dbReference>
<dbReference type="NCBIfam" id="TIGR01126">
    <property type="entry name" value="pdi_dom"/>
    <property type="match status" value="1"/>
</dbReference>
<feature type="chain" id="PRO_5037295308" description="protein disulfide-isomerase" evidence="13">
    <location>
        <begin position="22"/>
        <end position="423"/>
    </location>
</feature>
<dbReference type="CDD" id="cd02983">
    <property type="entry name" value="P5_C"/>
    <property type="match status" value="1"/>
</dbReference>
<comment type="caution">
    <text evidence="15">The sequence shown here is derived from an EMBL/GenBank/DDBJ whole genome shotgun (WGS) entry which is preliminary data.</text>
</comment>
<keyword evidence="8" id="KW-1015">Disulfide bond</keyword>
<evidence type="ECO:0000256" key="8">
    <source>
        <dbReference type="ARBA" id="ARBA00023157"/>
    </source>
</evidence>
<comment type="similarity">
    <text evidence="3 11">Belongs to the protein disulfide isomerase family.</text>
</comment>
<evidence type="ECO:0000256" key="1">
    <source>
        <dbReference type="ARBA" id="ARBA00001182"/>
    </source>
</evidence>
<dbReference type="PROSITE" id="PS51352">
    <property type="entry name" value="THIOREDOXIN_2"/>
    <property type="match status" value="1"/>
</dbReference>
<dbReference type="PROSITE" id="PS00194">
    <property type="entry name" value="THIOREDOXIN_1"/>
    <property type="match status" value="1"/>
</dbReference>
<dbReference type="Proteomes" id="UP000807115">
    <property type="component" value="Chromosome 2"/>
</dbReference>
<evidence type="ECO:0000256" key="4">
    <source>
        <dbReference type="ARBA" id="ARBA00012723"/>
    </source>
</evidence>
<feature type="compositionally biased region" description="Low complexity" evidence="12">
    <location>
        <begin position="142"/>
        <end position="165"/>
    </location>
</feature>
<dbReference type="FunFam" id="3.40.30.10:FF:000228">
    <property type="entry name" value="Protein disulfide-isomerase like 2-2"/>
    <property type="match status" value="1"/>
</dbReference>
<name>A0A921RS77_SORBI</name>
<dbReference type="Pfam" id="PF24541">
    <property type="entry name" value="Thioredox_PDIA6_C"/>
    <property type="match status" value="1"/>
</dbReference>
<feature type="domain" description="Thioredoxin" evidence="14">
    <location>
        <begin position="10"/>
        <end position="137"/>
    </location>
</feature>
<evidence type="ECO:0000256" key="9">
    <source>
        <dbReference type="ARBA" id="ARBA00023235"/>
    </source>
</evidence>
<dbReference type="CDD" id="cd03001">
    <property type="entry name" value="PDI_a_P5"/>
    <property type="match status" value="1"/>
</dbReference>
<organism evidence="15 16">
    <name type="scientific">Sorghum bicolor</name>
    <name type="common">Sorghum</name>
    <name type="synonym">Sorghum vulgare</name>
    <dbReference type="NCBI Taxonomy" id="4558"/>
    <lineage>
        <taxon>Eukaryota</taxon>
        <taxon>Viridiplantae</taxon>
        <taxon>Streptophyta</taxon>
        <taxon>Embryophyta</taxon>
        <taxon>Tracheophyta</taxon>
        <taxon>Spermatophyta</taxon>
        <taxon>Magnoliopsida</taxon>
        <taxon>Liliopsida</taxon>
        <taxon>Poales</taxon>
        <taxon>Poaceae</taxon>
        <taxon>PACMAD clade</taxon>
        <taxon>Panicoideae</taxon>
        <taxon>Andropogonodae</taxon>
        <taxon>Andropogoneae</taxon>
        <taxon>Sorghinae</taxon>
        <taxon>Sorghum</taxon>
    </lineage>
</organism>
<evidence type="ECO:0000256" key="6">
    <source>
        <dbReference type="ARBA" id="ARBA00022737"/>
    </source>
</evidence>
<evidence type="ECO:0000256" key="12">
    <source>
        <dbReference type="SAM" id="MobiDB-lite"/>
    </source>
</evidence>
<dbReference type="InterPro" id="IPR057305">
    <property type="entry name" value="Thioredox_PDIA6_C"/>
</dbReference>
<dbReference type="PANTHER" id="PTHR45815">
    <property type="entry name" value="PROTEIN DISULFIDE-ISOMERASE A6"/>
    <property type="match status" value="1"/>
</dbReference>
<gene>
    <name evidence="15" type="ORF">BDA96_02G304300</name>
</gene>
<sequence length="423" mass="45298">MRSAVVAALLLVAAVASPAAALYSAGSPVLQLNPNNFKSKVLNSNGVVLVEFFAPWCGHCKQLAPAWEKAAGVLKGVATVAALDADAHQALAQEYGIRGFPTIKVFSPGKPPVDYQGARDVKPIVEFALSQVKSLLRERLSGKASAGSNGKTSGGSSEKSEPSASVELNSRNFDELVVKSKDLWIVEFFAPCFSNREEKKRQVKLGHVDCDAEKSLMSKYKVEGFPTILVFGADKESPFLYQGARVSSAIESFALEQLEANSGPAEVSELTGPDVMEEKCASAAICFVSFLPDILDSKAEGRNKYLELLLSVAEKFKKSPYSFVWTAAGKQANLENQVGVGGYGYPAMVALNVKKGAYTPLRSAFQRDEIIEFVKEAGRGGKGNLPLNGAPTVVTSEPWDGKDGEVIEEDEFSLTSSWATAPQ</sequence>
<dbReference type="PRINTS" id="PR00421">
    <property type="entry name" value="THIOREDOXIN"/>
</dbReference>
<evidence type="ECO:0000259" key="14">
    <source>
        <dbReference type="PROSITE" id="PS51352"/>
    </source>
</evidence>
<dbReference type="EMBL" id="CM027681">
    <property type="protein sequence ID" value="KAG0544759.1"/>
    <property type="molecule type" value="Genomic_DNA"/>
</dbReference>
<evidence type="ECO:0000256" key="11">
    <source>
        <dbReference type="RuleBase" id="RU004208"/>
    </source>
</evidence>
<evidence type="ECO:0000313" key="16">
    <source>
        <dbReference type="Proteomes" id="UP000807115"/>
    </source>
</evidence>
<dbReference type="EC" id="5.3.4.1" evidence="4"/>
<dbReference type="PANTHER" id="PTHR45815:SF3">
    <property type="entry name" value="PROTEIN DISULFIDE-ISOMERASE A6"/>
    <property type="match status" value="1"/>
</dbReference>
<dbReference type="AlphaFoldDB" id="A0A921RS77"/>
<dbReference type="InterPro" id="IPR036249">
    <property type="entry name" value="Thioredoxin-like_sf"/>
</dbReference>
<keyword evidence="6" id="KW-0677">Repeat</keyword>
<evidence type="ECO:0000256" key="3">
    <source>
        <dbReference type="ARBA" id="ARBA00006347"/>
    </source>
</evidence>
<evidence type="ECO:0000256" key="7">
    <source>
        <dbReference type="ARBA" id="ARBA00022824"/>
    </source>
</evidence>
<dbReference type="CDD" id="cd02961">
    <property type="entry name" value="PDI_a_family"/>
    <property type="match status" value="1"/>
</dbReference>
<dbReference type="GO" id="GO:0003756">
    <property type="term" value="F:protein disulfide isomerase activity"/>
    <property type="evidence" value="ECO:0007669"/>
    <property type="project" value="UniProtKB-EC"/>
</dbReference>
<comment type="subcellular location">
    <subcellularLocation>
        <location evidence="2">Endoplasmic reticulum lumen</location>
    </subcellularLocation>
</comment>
<dbReference type="SUPFAM" id="SSF52833">
    <property type="entry name" value="Thioredoxin-like"/>
    <property type="match status" value="3"/>
</dbReference>
<reference evidence="15" key="2">
    <citation type="submission" date="2020-10" db="EMBL/GenBank/DDBJ databases">
        <authorList>
            <person name="Cooper E.A."/>
            <person name="Brenton Z.W."/>
            <person name="Flinn B.S."/>
            <person name="Jenkins J."/>
            <person name="Shu S."/>
            <person name="Flowers D."/>
            <person name="Luo F."/>
            <person name="Wang Y."/>
            <person name="Xia P."/>
            <person name="Barry K."/>
            <person name="Daum C."/>
            <person name="Lipzen A."/>
            <person name="Yoshinaga Y."/>
            <person name="Schmutz J."/>
            <person name="Saski C."/>
            <person name="Vermerris W."/>
            <person name="Kresovich S."/>
        </authorList>
    </citation>
    <scope>NUCLEOTIDE SEQUENCE</scope>
</reference>
<protein>
    <recommendedName>
        <fullName evidence="4">protein disulfide-isomerase</fullName>
        <ecNumber evidence="4">5.3.4.1</ecNumber>
    </recommendedName>
</protein>
<evidence type="ECO:0000313" key="15">
    <source>
        <dbReference type="EMBL" id="KAG0544759.1"/>
    </source>
</evidence>
<proteinExistence type="inferred from homology"/>